<evidence type="ECO:0000313" key="2">
    <source>
        <dbReference type="EnsemblPlants" id="cds.evm.model.08.1110"/>
    </source>
</evidence>
<proteinExistence type="predicted"/>
<sequence>MGNQHVADAPCYAVNFVVSFLFCCTNLLSLFFVYNMSFLAAMASCSNLKRKILVLKEIEPPVREVVQGIPAASATLKKKVKKRGRTTNAALPIQDSSRERSNTAGADESSLINLSSDEIDHGAPKSGSNLMEQLCEQGSWLLSHSDALISAKVENISLQQLVSTNPPHIIAQRYFSNLG</sequence>
<keyword evidence="1" id="KW-1133">Transmembrane helix</keyword>
<name>A0A803Q7M9_CANSA</name>
<keyword evidence="1" id="KW-0812">Transmembrane</keyword>
<reference evidence="2" key="1">
    <citation type="submission" date="2018-11" db="EMBL/GenBank/DDBJ databases">
        <authorList>
            <person name="Grassa J C."/>
        </authorList>
    </citation>
    <scope>NUCLEOTIDE SEQUENCE [LARGE SCALE GENOMIC DNA]</scope>
</reference>
<evidence type="ECO:0000256" key="1">
    <source>
        <dbReference type="SAM" id="Phobius"/>
    </source>
</evidence>
<accession>A0A803Q7M9</accession>
<reference evidence="2" key="2">
    <citation type="submission" date="2021-03" db="UniProtKB">
        <authorList>
            <consortium name="EnsemblPlants"/>
        </authorList>
    </citation>
    <scope>IDENTIFICATION</scope>
</reference>
<protein>
    <submittedName>
        <fullName evidence="2">Uncharacterized protein</fullName>
    </submittedName>
</protein>
<keyword evidence="3" id="KW-1185">Reference proteome</keyword>
<dbReference type="Gramene" id="evm.model.08.1110">
    <property type="protein sequence ID" value="cds.evm.model.08.1110"/>
    <property type="gene ID" value="evm.TU.08.1110"/>
</dbReference>
<evidence type="ECO:0000313" key="3">
    <source>
        <dbReference type="Proteomes" id="UP000596661"/>
    </source>
</evidence>
<dbReference type="AlphaFoldDB" id="A0A803Q7M9"/>
<keyword evidence="1" id="KW-0472">Membrane</keyword>
<dbReference type="Proteomes" id="UP000596661">
    <property type="component" value="Chromosome 8"/>
</dbReference>
<feature type="transmembrane region" description="Helical" evidence="1">
    <location>
        <begin position="12"/>
        <end position="34"/>
    </location>
</feature>
<organism evidence="2 3">
    <name type="scientific">Cannabis sativa</name>
    <name type="common">Hemp</name>
    <name type="synonym">Marijuana</name>
    <dbReference type="NCBI Taxonomy" id="3483"/>
    <lineage>
        <taxon>Eukaryota</taxon>
        <taxon>Viridiplantae</taxon>
        <taxon>Streptophyta</taxon>
        <taxon>Embryophyta</taxon>
        <taxon>Tracheophyta</taxon>
        <taxon>Spermatophyta</taxon>
        <taxon>Magnoliopsida</taxon>
        <taxon>eudicotyledons</taxon>
        <taxon>Gunneridae</taxon>
        <taxon>Pentapetalae</taxon>
        <taxon>rosids</taxon>
        <taxon>fabids</taxon>
        <taxon>Rosales</taxon>
        <taxon>Cannabaceae</taxon>
        <taxon>Cannabis</taxon>
    </lineage>
</organism>
<dbReference type="EMBL" id="UZAU01000700">
    <property type="status" value="NOT_ANNOTATED_CDS"/>
    <property type="molecule type" value="Genomic_DNA"/>
</dbReference>
<dbReference type="EnsemblPlants" id="evm.model.08.1110">
    <property type="protein sequence ID" value="cds.evm.model.08.1110"/>
    <property type="gene ID" value="evm.TU.08.1110"/>
</dbReference>